<dbReference type="Proteomes" id="UP001595556">
    <property type="component" value="Unassembled WGS sequence"/>
</dbReference>
<feature type="short sequence motif" description="GXSXG" evidence="5">
    <location>
        <begin position="120"/>
        <end position="124"/>
    </location>
</feature>
<dbReference type="InterPro" id="IPR002641">
    <property type="entry name" value="PNPLA_dom"/>
</dbReference>
<feature type="region of interest" description="Disordered" evidence="6">
    <location>
        <begin position="53"/>
        <end position="72"/>
    </location>
</feature>
<dbReference type="InterPro" id="IPR016035">
    <property type="entry name" value="Acyl_Trfase/lysoPLipase"/>
</dbReference>
<dbReference type="InterPro" id="IPR050301">
    <property type="entry name" value="NTE"/>
</dbReference>
<keyword evidence="9" id="KW-1185">Reference proteome</keyword>
<dbReference type="EMBL" id="JBHRTI010000003">
    <property type="protein sequence ID" value="MFC3146432.1"/>
    <property type="molecule type" value="Genomic_DNA"/>
</dbReference>
<feature type="domain" description="PNPLA" evidence="7">
    <location>
        <begin position="89"/>
        <end position="247"/>
    </location>
</feature>
<gene>
    <name evidence="8" type="ORF">ACFOEN_02105</name>
</gene>
<evidence type="ECO:0000256" key="1">
    <source>
        <dbReference type="ARBA" id="ARBA00006636"/>
    </source>
</evidence>
<dbReference type="RefSeq" id="WP_377300702.1">
    <property type="nucleotide sequence ID" value="NZ_CP180191.1"/>
</dbReference>
<reference evidence="9" key="1">
    <citation type="journal article" date="2019" name="Int. J. Syst. Evol. Microbiol.">
        <title>The Global Catalogue of Microorganisms (GCM) 10K type strain sequencing project: providing services to taxonomists for standard genome sequencing and annotation.</title>
        <authorList>
            <consortium name="The Broad Institute Genomics Platform"/>
            <consortium name="The Broad Institute Genome Sequencing Center for Infectious Disease"/>
            <person name="Wu L."/>
            <person name="Ma J."/>
        </authorList>
    </citation>
    <scope>NUCLEOTIDE SEQUENCE [LARGE SCALE GENOMIC DNA]</scope>
    <source>
        <strain evidence="9">KCTC 52168</strain>
    </source>
</reference>
<evidence type="ECO:0000256" key="3">
    <source>
        <dbReference type="ARBA" id="ARBA00022963"/>
    </source>
</evidence>
<sequence>MHNAPSLPEPRDPLAADTTQTNPAAIDPARRRTGGLLLAASLAPLLALGAGCTTPRPPVEPPPPPPAPPAVVPAPVAPPPPARAMRLGLALGGGAARGFAHIGVIKVLEAQGIQVDVVAGTSAGSLVGALYASGMNGFALQQAAMTMDEATLADWSITGRGMLRGEALQAFVNRLVANRPMEQFAKPFAAVAADFSTGAAVPFTRGNAGQAVRASSSIPGVFSPVRIGNADYVDGGLVSPVPALAARQLGADFVIAVDISALPRRGEVDGLAATLNQTIAIMGLGLKAAELRQHADVVIRPEIDQVSAADFNARNQVVLAGEIAATRLLPEIRRKMDEVRKAKNLR</sequence>
<dbReference type="InterPro" id="IPR001423">
    <property type="entry name" value="LysoPLipase_patatin_CS"/>
</dbReference>
<keyword evidence="4 5" id="KW-0443">Lipid metabolism</keyword>
<dbReference type="SUPFAM" id="SSF52151">
    <property type="entry name" value="FabD/lysophospholipase-like"/>
    <property type="match status" value="1"/>
</dbReference>
<evidence type="ECO:0000313" key="8">
    <source>
        <dbReference type="EMBL" id="MFC3146432.1"/>
    </source>
</evidence>
<feature type="compositionally biased region" description="Pro residues" evidence="6">
    <location>
        <begin position="55"/>
        <end position="72"/>
    </location>
</feature>
<comment type="caution">
    <text evidence="5">Lacks conserved residue(s) required for the propagation of feature annotation.</text>
</comment>
<organism evidence="8 9">
    <name type="scientific">Piscinibacterium candidicorallinum</name>
    <dbReference type="NCBI Taxonomy" id="1793872"/>
    <lineage>
        <taxon>Bacteria</taxon>
        <taxon>Pseudomonadati</taxon>
        <taxon>Pseudomonadota</taxon>
        <taxon>Betaproteobacteria</taxon>
        <taxon>Burkholderiales</taxon>
        <taxon>Piscinibacterium</taxon>
    </lineage>
</organism>
<evidence type="ECO:0000256" key="5">
    <source>
        <dbReference type="PROSITE-ProRule" id="PRU01161"/>
    </source>
</evidence>
<dbReference type="Gene3D" id="3.40.1090.10">
    <property type="entry name" value="Cytosolic phospholipase A2 catalytic domain"/>
    <property type="match status" value="1"/>
</dbReference>
<evidence type="ECO:0000256" key="4">
    <source>
        <dbReference type="ARBA" id="ARBA00023098"/>
    </source>
</evidence>
<dbReference type="PROSITE" id="PS01237">
    <property type="entry name" value="UPF0028"/>
    <property type="match status" value="1"/>
</dbReference>
<dbReference type="PANTHER" id="PTHR14226:SF76">
    <property type="entry name" value="NTE FAMILY PROTEIN RSSA"/>
    <property type="match status" value="1"/>
</dbReference>
<accession>A0ABV7GYR3</accession>
<protein>
    <submittedName>
        <fullName evidence="8">Patatin-like phospholipase family protein</fullName>
    </submittedName>
</protein>
<feature type="active site" description="Proton acceptor" evidence="5">
    <location>
        <position position="234"/>
    </location>
</feature>
<name>A0ABV7GYR3_9BURK</name>
<evidence type="ECO:0000256" key="2">
    <source>
        <dbReference type="ARBA" id="ARBA00022801"/>
    </source>
</evidence>
<evidence type="ECO:0000313" key="9">
    <source>
        <dbReference type="Proteomes" id="UP001595556"/>
    </source>
</evidence>
<keyword evidence="2 5" id="KW-0378">Hydrolase</keyword>
<feature type="short sequence motif" description="DGA/G" evidence="5">
    <location>
        <begin position="234"/>
        <end position="236"/>
    </location>
</feature>
<dbReference type="PROSITE" id="PS51635">
    <property type="entry name" value="PNPLA"/>
    <property type="match status" value="1"/>
</dbReference>
<comment type="caution">
    <text evidence="8">The sequence shown here is derived from an EMBL/GenBank/DDBJ whole genome shotgun (WGS) entry which is preliminary data.</text>
</comment>
<feature type="active site" description="Nucleophile" evidence="5">
    <location>
        <position position="122"/>
    </location>
</feature>
<comment type="similarity">
    <text evidence="1">Belongs to the NTE family.</text>
</comment>
<dbReference type="CDD" id="cd07205">
    <property type="entry name" value="Pat_PNPLA6_PNPLA7_NTE1_like"/>
    <property type="match status" value="1"/>
</dbReference>
<evidence type="ECO:0000256" key="6">
    <source>
        <dbReference type="SAM" id="MobiDB-lite"/>
    </source>
</evidence>
<feature type="region of interest" description="Disordered" evidence="6">
    <location>
        <begin position="1"/>
        <end position="30"/>
    </location>
</feature>
<evidence type="ECO:0000259" key="7">
    <source>
        <dbReference type="PROSITE" id="PS51635"/>
    </source>
</evidence>
<dbReference type="Pfam" id="PF01734">
    <property type="entry name" value="Patatin"/>
    <property type="match status" value="1"/>
</dbReference>
<proteinExistence type="inferred from homology"/>
<keyword evidence="3 5" id="KW-0442">Lipid degradation</keyword>
<dbReference type="PANTHER" id="PTHR14226">
    <property type="entry name" value="NEUROPATHY TARGET ESTERASE/SWISS CHEESE D.MELANOGASTER"/>
    <property type="match status" value="1"/>
</dbReference>